<dbReference type="Proteomes" id="UP000525389">
    <property type="component" value="Unassembled WGS sequence"/>
</dbReference>
<keyword evidence="1" id="KW-0808">Transferase</keyword>
<dbReference type="Gene3D" id="3.30.460.40">
    <property type="match status" value="1"/>
</dbReference>
<dbReference type="Pfam" id="PF09970">
    <property type="entry name" value="DUF2204"/>
    <property type="match status" value="1"/>
</dbReference>
<protein>
    <submittedName>
        <fullName evidence="1">Putative nucleotidyltransferase</fullName>
    </submittedName>
</protein>
<evidence type="ECO:0000313" key="2">
    <source>
        <dbReference type="Proteomes" id="UP000525389"/>
    </source>
</evidence>
<name>A0A7W8LQQ5_9DEIO</name>
<evidence type="ECO:0000313" key="1">
    <source>
        <dbReference type="EMBL" id="MBB5234847.1"/>
    </source>
</evidence>
<dbReference type="SUPFAM" id="SSF81301">
    <property type="entry name" value="Nucleotidyltransferase"/>
    <property type="match status" value="1"/>
</dbReference>
<accession>A0A7W8LQQ5</accession>
<dbReference type="AlphaFoldDB" id="A0A7W8LQQ5"/>
<sequence length="151" mass="16705">MPRGIPVELPPDFSEFLRLLSAHGVEYLLVGGYAVGAHGFPRYTGDLDIFYGLGEENTGRLAAALTEFALPVEASELNTPNVIIRMGVKPMMLELMNEISGVTFEQAWRNRVTWRLEGLDVPLISLADLRANKRAAGRHKDLSDLEELPEA</sequence>
<gene>
    <name evidence="1" type="ORF">HNQ09_002290</name>
</gene>
<dbReference type="RefSeq" id="WP_184029227.1">
    <property type="nucleotide sequence ID" value="NZ_JACHFN010000008.1"/>
</dbReference>
<organism evidence="1 2">
    <name type="scientific">Deinococcus budaensis</name>
    <dbReference type="NCBI Taxonomy" id="1665626"/>
    <lineage>
        <taxon>Bacteria</taxon>
        <taxon>Thermotogati</taxon>
        <taxon>Deinococcota</taxon>
        <taxon>Deinococci</taxon>
        <taxon>Deinococcales</taxon>
        <taxon>Deinococcaceae</taxon>
        <taxon>Deinococcus</taxon>
    </lineage>
</organism>
<dbReference type="InterPro" id="IPR043519">
    <property type="entry name" value="NT_sf"/>
</dbReference>
<dbReference type="GO" id="GO:0016740">
    <property type="term" value="F:transferase activity"/>
    <property type="evidence" value="ECO:0007669"/>
    <property type="project" value="UniProtKB-KW"/>
</dbReference>
<proteinExistence type="predicted"/>
<comment type="caution">
    <text evidence="1">The sequence shown here is derived from an EMBL/GenBank/DDBJ whole genome shotgun (WGS) entry which is preliminary data.</text>
</comment>
<dbReference type="EMBL" id="JACHFN010000008">
    <property type="protein sequence ID" value="MBB5234847.1"/>
    <property type="molecule type" value="Genomic_DNA"/>
</dbReference>
<dbReference type="InterPro" id="IPR018700">
    <property type="entry name" value="DUF2204"/>
</dbReference>
<reference evidence="1 2" key="1">
    <citation type="submission" date="2020-08" db="EMBL/GenBank/DDBJ databases">
        <title>Genomic Encyclopedia of Type Strains, Phase IV (KMG-IV): sequencing the most valuable type-strain genomes for metagenomic binning, comparative biology and taxonomic classification.</title>
        <authorList>
            <person name="Goeker M."/>
        </authorList>
    </citation>
    <scope>NUCLEOTIDE SEQUENCE [LARGE SCALE GENOMIC DNA]</scope>
    <source>
        <strain evidence="1 2">DSM 101791</strain>
    </source>
</reference>
<keyword evidence="2" id="KW-1185">Reference proteome</keyword>